<comment type="function">
    <text evidence="8">Plays an important role in the de novo pathway of purine nucleotide biosynthesis. Catalyzes the first committed step in the biosynthesis of AMP from IMP.</text>
</comment>
<evidence type="ECO:0000256" key="3">
    <source>
        <dbReference type="ARBA" id="ARBA00022723"/>
    </source>
</evidence>
<dbReference type="PROSITE" id="PS00513">
    <property type="entry name" value="ADENYLOSUCCIN_SYN_2"/>
    <property type="match status" value="1"/>
</dbReference>
<keyword evidence="4 8" id="KW-0547">Nucleotide-binding</keyword>
<evidence type="ECO:0000256" key="5">
    <source>
        <dbReference type="ARBA" id="ARBA00022755"/>
    </source>
</evidence>
<keyword evidence="7 8" id="KW-0342">GTP-binding</keyword>
<protein>
    <recommendedName>
        <fullName evidence="8 10">Adenylosuccinate synthetase</fullName>
        <shortName evidence="8">AMPSase</shortName>
        <shortName evidence="8">AdSS</shortName>
        <ecNumber evidence="8 10">6.3.4.4</ecNumber>
    </recommendedName>
    <alternativeName>
        <fullName evidence="8">IMP--aspartate ligase</fullName>
    </alternativeName>
</protein>
<dbReference type="Gene3D" id="1.10.300.10">
    <property type="entry name" value="Adenylosuccinate Synthetase, subunit A, domain 2"/>
    <property type="match status" value="1"/>
</dbReference>
<comment type="subcellular location">
    <subcellularLocation>
        <location evidence="8">Cytoplasm</location>
    </subcellularLocation>
</comment>
<evidence type="ECO:0000256" key="10">
    <source>
        <dbReference type="RuleBase" id="RU000520"/>
    </source>
</evidence>
<dbReference type="NCBIfam" id="TIGR00184">
    <property type="entry name" value="purA"/>
    <property type="match status" value="1"/>
</dbReference>
<evidence type="ECO:0000313" key="12">
    <source>
        <dbReference type="Proteomes" id="UP000264231"/>
    </source>
</evidence>
<dbReference type="Proteomes" id="UP000264231">
    <property type="component" value="Chromosome"/>
</dbReference>
<evidence type="ECO:0000256" key="4">
    <source>
        <dbReference type="ARBA" id="ARBA00022741"/>
    </source>
</evidence>
<dbReference type="PANTHER" id="PTHR11846">
    <property type="entry name" value="ADENYLOSUCCINATE SYNTHETASE"/>
    <property type="match status" value="1"/>
</dbReference>
<dbReference type="GO" id="GO:0046040">
    <property type="term" value="P:IMP metabolic process"/>
    <property type="evidence" value="ECO:0007669"/>
    <property type="project" value="TreeGrafter"/>
</dbReference>
<dbReference type="Gene3D" id="3.90.170.10">
    <property type="entry name" value="Adenylosuccinate Synthetase, subunit A, domain 3"/>
    <property type="match status" value="1"/>
</dbReference>
<keyword evidence="2 8" id="KW-0436">Ligase</keyword>
<dbReference type="InterPro" id="IPR027417">
    <property type="entry name" value="P-loop_NTPase"/>
</dbReference>
<dbReference type="SUPFAM" id="SSF52540">
    <property type="entry name" value="P-loop containing nucleoside triphosphate hydrolases"/>
    <property type="match status" value="1"/>
</dbReference>
<feature type="binding site" evidence="8">
    <location>
        <position position="140"/>
    </location>
    <ligand>
        <name>IMP</name>
        <dbReference type="ChEBI" id="CHEBI:58053"/>
        <note>ligand shared between dimeric partners</note>
    </ligand>
</feature>
<accession>A0A172XB35</accession>
<dbReference type="InterPro" id="IPR033128">
    <property type="entry name" value="Adenylosuccin_syn_Lys_AS"/>
</dbReference>
<dbReference type="InterPro" id="IPR042111">
    <property type="entry name" value="Adenylosuccinate_synth_dom3"/>
</dbReference>
<dbReference type="GO" id="GO:0000287">
    <property type="term" value="F:magnesium ion binding"/>
    <property type="evidence" value="ECO:0007669"/>
    <property type="project" value="UniProtKB-UniRule"/>
</dbReference>
<feature type="binding site" description="in other chain" evidence="8">
    <location>
        <position position="236"/>
    </location>
    <ligand>
        <name>IMP</name>
        <dbReference type="ChEBI" id="CHEBI:58053"/>
        <note>ligand shared between dimeric partners</note>
    </ligand>
</feature>
<evidence type="ECO:0000256" key="8">
    <source>
        <dbReference type="HAMAP-Rule" id="MF_00011"/>
    </source>
</evidence>
<feature type="binding site" evidence="8">
    <location>
        <begin position="12"/>
        <end position="18"/>
    </location>
    <ligand>
        <name>GTP</name>
        <dbReference type="ChEBI" id="CHEBI:37565"/>
    </ligand>
</feature>
<feature type="binding site" description="in other chain" evidence="8">
    <location>
        <begin position="38"/>
        <end position="41"/>
    </location>
    <ligand>
        <name>IMP</name>
        <dbReference type="ChEBI" id="CHEBI:58053"/>
        <note>ligand shared between dimeric partners</note>
    </ligand>
</feature>
<dbReference type="FunFam" id="1.10.300.10:FF:000001">
    <property type="entry name" value="Adenylosuccinate synthetase"/>
    <property type="match status" value="1"/>
</dbReference>
<evidence type="ECO:0000313" key="11">
    <source>
        <dbReference type="EMBL" id="ANF33894.1"/>
    </source>
</evidence>
<evidence type="ECO:0000256" key="1">
    <source>
        <dbReference type="ARBA" id="ARBA00011738"/>
    </source>
</evidence>
<feature type="binding site" evidence="8">
    <location>
        <begin position="327"/>
        <end position="329"/>
    </location>
    <ligand>
        <name>GTP</name>
        <dbReference type="ChEBI" id="CHEBI:37565"/>
    </ligand>
</feature>
<dbReference type="PANTHER" id="PTHR11846:SF0">
    <property type="entry name" value="ADENYLOSUCCINATE SYNTHETASE"/>
    <property type="match status" value="1"/>
</dbReference>
<dbReference type="SMART" id="SM00788">
    <property type="entry name" value="Adenylsucc_synt"/>
    <property type="match status" value="1"/>
</dbReference>
<dbReference type="GO" id="GO:0005737">
    <property type="term" value="C:cytoplasm"/>
    <property type="evidence" value="ECO:0007669"/>
    <property type="project" value="UniProtKB-SubCell"/>
</dbReference>
<dbReference type="HAMAP" id="MF_00011">
    <property type="entry name" value="Adenylosucc_synth"/>
    <property type="match status" value="1"/>
</dbReference>
<feature type="binding site" evidence="8">
    <location>
        <position position="301"/>
    </location>
    <ligand>
        <name>GTP</name>
        <dbReference type="ChEBI" id="CHEBI:37565"/>
    </ligand>
</feature>
<evidence type="ECO:0000256" key="6">
    <source>
        <dbReference type="ARBA" id="ARBA00022842"/>
    </source>
</evidence>
<dbReference type="FunFam" id="3.90.170.10:FF:000001">
    <property type="entry name" value="Adenylosuccinate synthetase"/>
    <property type="match status" value="1"/>
</dbReference>
<keyword evidence="5 8" id="KW-0658">Purine biosynthesis</keyword>
<keyword evidence="3 8" id="KW-0479">Metal-binding</keyword>
<comment type="pathway">
    <text evidence="8 10">Purine metabolism; AMP biosynthesis via de novo pathway; AMP from IMP: step 1/2.</text>
</comment>
<dbReference type="EMBL" id="CP015629">
    <property type="protein sequence ID" value="ANF33894.1"/>
    <property type="molecule type" value="Genomic_DNA"/>
</dbReference>
<feature type="binding site" description="in other chain" evidence="8">
    <location>
        <position position="221"/>
    </location>
    <ligand>
        <name>IMP</name>
        <dbReference type="ChEBI" id="CHEBI:58053"/>
        <note>ligand shared between dimeric partners</note>
    </ligand>
</feature>
<evidence type="ECO:0000256" key="2">
    <source>
        <dbReference type="ARBA" id="ARBA00022598"/>
    </source>
</evidence>
<dbReference type="Pfam" id="PF00709">
    <property type="entry name" value="Adenylsucc_synt"/>
    <property type="match status" value="1"/>
</dbReference>
<dbReference type="PROSITE" id="PS01266">
    <property type="entry name" value="ADENYLOSUCCIN_SYN_1"/>
    <property type="match status" value="1"/>
</dbReference>
<feature type="active site" description="Proton acceptor" evidence="8">
    <location>
        <position position="13"/>
    </location>
</feature>
<dbReference type="InterPro" id="IPR018220">
    <property type="entry name" value="Adenylosuccin_syn_GTP-bd"/>
</dbReference>
<dbReference type="AlphaFoldDB" id="A0A172XB35"/>
<feature type="binding site" evidence="8">
    <location>
        <begin position="295"/>
        <end position="301"/>
    </location>
    <ligand>
        <name>substrate</name>
    </ligand>
</feature>
<dbReference type="InterPro" id="IPR042109">
    <property type="entry name" value="Adenylosuccinate_synth_dom1"/>
</dbReference>
<evidence type="ECO:0000256" key="9">
    <source>
        <dbReference type="PROSITE-ProRule" id="PRU10134"/>
    </source>
</evidence>
<feature type="binding site" evidence="8">
    <location>
        <position position="13"/>
    </location>
    <ligand>
        <name>Mg(2+)</name>
        <dbReference type="ChEBI" id="CHEBI:18420"/>
    </ligand>
</feature>
<sequence length="427" mass="48131">MSIYAVIGTQWGDEGKGKIIDFLSSKIDYVVRFNGGNNAGHTIVVNNKKFIFNLLPSGVLQGAKCILGPGVVIDPLILIKELEALKHNNIKTEIFISDKAHIIMPYHIKLDELNEQKKGVYKIGTTKRGIGPCYADKINRTGIRAVDLLDIEIFEKKLKINLDEKNEIIEKIYNHKPFNYDDILSKYKKCIAILQYAITNTEEILNQAINSGKIILIEGAQGTMLDIEHGTFPFVTSSNTLITATTGCGIPISKIKEKIGIVKAFSSRVGSGPFVTEILGPIGDKIREKGQEYGSTTNRPRRIGWLDLLTIKKSISLNELNHLALTKLDILNNIENLKICTAYEFKGKIYDYIPTSCEILENVKPVYKVFKGFKQNIRNISHYEDLPIEAKEYIEFIEREVGVQISILSLGAEREKTIFRNQKWINI</sequence>
<dbReference type="GO" id="GO:0004019">
    <property type="term" value="F:adenylosuccinate synthase activity"/>
    <property type="evidence" value="ECO:0007669"/>
    <property type="project" value="UniProtKB-UniRule"/>
</dbReference>
<organism evidence="11 12">
    <name type="scientific">Borrelia turicatae</name>
    <dbReference type="NCBI Taxonomy" id="142"/>
    <lineage>
        <taxon>Bacteria</taxon>
        <taxon>Pseudomonadati</taxon>
        <taxon>Spirochaetota</taxon>
        <taxon>Spirochaetia</taxon>
        <taxon>Spirochaetales</taxon>
        <taxon>Borreliaceae</taxon>
        <taxon>Borrelia</taxon>
    </lineage>
</organism>
<dbReference type="CDD" id="cd03108">
    <property type="entry name" value="AdSS"/>
    <property type="match status" value="1"/>
</dbReference>
<dbReference type="InterPro" id="IPR042110">
    <property type="entry name" value="Adenylosuccinate_synth_dom2"/>
</dbReference>
<comment type="subunit">
    <text evidence="1 8">Homodimer.</text>
</comment>
<dbReference type="UniPathway" id="UPA00075">
    <property type="reaction ID" value="UER00335"/>
</dbReference>
<comment type="catalytic activity">
    <reaction evidence="8 10">
        <text>IMP + L-aspartate + GTP = N(6)-(1,2-dicarboxyethyl)-AMP + GDP + phosphate + 2 H(+)</text>
        <dbReference type="Rhea" id="RHEA:15753"/>
        <dbReference type="ChEBI" id="CHEBI:15378"/>
        <dbReference type="ChEBI" id="CHEBI:29991"/>
        <dbReference type="ChEBI" id="CHEBI:37565"/>
        <dbReference type="ChEBI" id="CHEBI:43474"/>
        <dbReference type="ChEBI" id="CHEBI:57567"/>
        <dbReference type="ChEBI" id="CHEBI:58053"/>
        <dbReference type="ChEBI" id="CHEBI:58189"/>
        <dbReference type="EC" id="6.3.4.4"/>
    </reaction>
</comment>
<comment type="cofactor">
    <cofactor evidence="8">
        <name>Mg(2+)</name>
        <dbReference type="ChEBI" id="CHEBI:18420"/>
    </cofactor>
    <text evidence="8">Binds 1 Mg(2+) ion per subunit.</text>
</comment>
<proteinExistence type="inferred from homology"/>
<dbReference type="GO" id="GO:0005525">
    <property type="term" value="F:GTP binding"/>
    <property type="evidence" value="ECO:0007669"/>
    <property type="project" value="UniProtKB-UniRule"/>
</dbReference>
<dbReference type="RefSeq" id="WP_119024151.1">
    <property type="nucleotide sequence ID" value="NZ_CP015629.1"/>
</dbReference>
<feature type="binding site" description="in other chain" evidence="8">
    <location>
        <begin position="13"/>
        <end position="16"/>
    </location>
    <ligand>
        <name>IMP</name>
        <dbReference type="ChEBI" id="CHEBI:58053"/>
        <note>ligand shared between dimeric partners</note>
    </ligand>
</feature>
<dbReference type="Gene3D" id="3.40.440.10">
    <property type="entry name" value="Adenylosuccinate Synthetase, subunit A, domain 1"/>
    <property type="match status" value="1"/>
</dbReference>
<dbReference type="EC" id="6.3.4.4" evidence="8 10"/>
<feature type="binding site" evidence="8">
    <location>
        <begin position="40"/>
        <end position="42"/>
    </location>
    <ligand>
        <name>GTP</name>
        <dbReference type="ChEBI" id="CHEBI:37565"/>
    </ligand>
</feature>
<dbReference type="GO" id="GO:0044208">
    <property type="term" value="P:'de novo' AMP biosynthetic process"/>
    <property type="evidence" value="ECO:0007669"/>
    <property type="project" value="UniProtKB-UniRule"/>
</dbReference>
<dbReference type="InterPro" id="IPR001114">
    <property type="entry name" value="Adenylosuccinate_synthetase"/>
</dbReference>
<comment type="similarity">
    <text evidence="8 10">Belongs to the adenylosuccinate synthetase family.</text>
</comment>
<gene>
    <name evidence="8" type="primary">purA</name>
    <name evidence="11" type="ORF">A7978_02070</name>
</gene>
<keyword evidence="8" id="KW-0963">Cytoplasm</keyword>
<feature type="active site" description="Proton donor" evidence="8">
    <location>
        <position position="41"/>
    </location>
</feature>
<dbReference type="NCBIfam" id="NF002223">
    <property type="entry name" value="PRK01117.1"/>
    <property type="match status" value="1"/>
</dbReference>
<feature type="binding site" description="in other chain" evidence="8">
    <location>
        <position position="126"/>
    </location>
    <ligand>
        <name>IMP</name>
        <dbReference type="ChEBI" id="CHEBI:58053"/>
        <note>ligand shared between dimeric partners</note>
    </ligand>
</feature>
<keyword evidence="6 8" id="KW-0460">Magnesium</keyword>
<name>A0A172XB35_BORTU</name>
<feature type="binding site" evidence="8">
    <location>
        <begin position="409"/>
        <end position="411"/>
    </location>
    <ligand>
        <name>GTP</name>
        <dbReference type="ChEBI" id="CHEBI:37565"/>
    </ligand>
</feature>
<feature type="binding site" description="in other chain" evidence="8">
    <location>
        <position position="299"/>
    </location>
    <ligand>
        <name>IMP</name>
        <dbReference type="ChEBI" id="CHEBI:58053"/>
        <note>ligand shared between dimeric partners</note>
    </ligand>
</feature>
<evidence type="ECO:0000256" key="7">
    <source>
        <dbReference type="ARBA" id="ARBA00023134"/>
    </source>
</evidence>
<reference evidence="11 12" key="1">
    <citation type="submission" date="2016-05" db="EMBL/GenBank/DDBJ databases">
        <title>Chromosome and linear plasmid sequence of a 2015 human isolate of tick-borne relapsing fever spirochete, Borrelia turicatae.</title>
        <authorList>
            <person name="Kingry L.C."/>
            <person name="Dhwani B."/>
            <person name="Replogle A."/>
            <person name="Sexton C."/>
            <person name="Rowe L."/>
            <person name="Stermole B.M."/>
            <person name="Christensen A.M."/>
            <person name="Schriefer M.E."/>
        </authorList>
    </citation>
    <scope>NUCLEOTIDE SEQUENCE [LARGE SCALE GENOMIC DNA]</scope>
    <source>
        <strain evidence="11 12">BTE5EL</strain>
    </source>
</reference>
<feature type="binding site" evidence="8">
    <location>
        <position position="40"/>
    </location>
    <ligand>
        <name>Mg(2+)</name>
        <dbReference type="ChEBI" id="CHEBI:18420"/>
    </ligand>
</feature>
<feature type="active site" evidence="9">
    <location>
        <position position="137"/>
    </location>
</feature>